<evidence type="ECO:0000313" key="1">
    <source>
        <dbReference type="EMBL" id="GAG12935.1"/>
    </source>
</evidence>
<accession>X0V498</accession>
<reference evidence="1" key="1">
    <citation type="journal article" date="2014" name="Front. Microbiol.">
        <title>High frequency of phylogenetically diverse reductive dehalogenase-homologous genes in deep subseafloor sedimentary metagenomes.</title>
        <authorList>
            <person name="Kawai M."/>
            <person name="Futagami T."/>
            <person name="Toyoda A."/>
            <person name="Takaki Y."/>
            <person name="Nishi S."/>
            <person name="Hori S."/>
            <person name="Arai W."/>
            <person name="Tsubouchi T."/>
            <person name="Morono Y."/>
            <person name="Uchiyama I."/>
            <person name="Ito T."/>
            <person name="Fujiyama A."/>
            <person name="Inagaki F."/>
            <person name="Takami H."/>
        </authorList>
    </citation>
    <scope>NUCLEOTIDE SEQUENCE</scope>
    <source>
        <strain evidence="1">Expedition CK06-06</strain>
    </source>
</reference>
<organism evidence="1">
    <name type="scientific">marine sediment metagenome</name>
    <dbReference type="NCBI Taxonomy" id="412755"/>
    <lineage>
        <taxon>unclassified sequences</taxon>
        <taxon>metagenomes</taxon>
        <taxon>ecological metagenomes</taxon>
    </lineage>
</organism>
<name>X0V498_9ZZZZ</name>
<proteinExistence type="predicted"/>
<protein>
    <submittedName>
        <fullName evidence="1">Uncharacterized protein</fullName>
    </submittedName>
</protein>
<feature type="non-terminal residue" evidence="1">
    <location>
        <position position="1"/>
    </location>
</feature>
<dbReference type="AlphaFoldDB" id="X0V498"/>
<dbReference type="EMBL" id="BARS01023598">
    <property type="protein sequence ID" value="GAG12935.1"/>
    <property type="molecule type" value="Genomic_DNA"/>
</dbReference>
<gene>
    <name evidence="1" type="ORF">S01H1_37557</name>
</gene>
<comment type="caution">
    <text evidence="1">The sequence shown here is derived from an EMBL/GenBank/DDBJ whole genome shotgun (WGS) entry which is preliminary data.</text>
</comment>
<sequence>IRIIRSFNSPRANYYPCEYLFSRLTESLEIKNYPK</sequence>